<gene>
    <name evidence="1" type="ORF">L210DRAFT_934086</name>
</gene>
<dbReference type="AlphaFoldDB" id="A0AAD4BIQ6"/>
<dbReference type="EMBL" id="WHUW01000047">
    <property type="protein sequence ID" value="KAF8431684.1"/>
    <property type="molecule type" value="Genomic_DNA"/>
</dbReference>
<dbReference type="Proteomes" id="UP001194468">
    <property type="component" value="Unassembled WGS sequence"/>
</dbReference>
<evidence type="ECO:0000313" key="2">
    <source>
        <dbReference type="Proteomes" id="UP001194468"/>
    </source>
</evidence>
<comment type="caution">
    <text evidence="1">The sequence shown here is derived from an EMBL/GenBank/DDBJ whole genome shotgun (WGS) entry which is preliminary data.</text>
</comment>
<keyword evidence="2" id="KW-1185">Reference proteome</keyword>
<evidence type="ECO:0000313" key="1">
    <source>
        <dbReference type="EMBL" id="KAF8431684.1"/>
    </source>
</evidence>
<protein>
    <submittedName>
        <fullName evidence="1">Uncharacterized protein</fullName>
    </submittedName>
</protein>
<name>A0AAD4BIQ6_BOLED</name>
<reference evidence="1" key="1">
    <citation type="submission" date="2019-10" db="EMBL/GenBank/DDBJ databases">
        <authorList>
            <consortium name="DOE Joint Genome Institute"/>
            <person name="Kuo A."/>
            <person name="Miyauchi S."/>
            <person name="Kiss E."/>
            <person name="Drula E."/>
            <person name="Kohler A."/>
            <person name="Sanchez-Garcia M."/>
            <person name="Andreopoulos B."/>
            <person name="Barry K.W."/>
            <person name="Bonito G."/>
            <person name="Buee M."/>
            <person name="Carver A."/>
            <person name="Chen C."/>
            <person name="Cichocki N."/>
            <person name="Clum A."/>
            <person name="Culley D."/>
            <person name="Crous P.W."/>
            <person name="Fauchery L."/>
            <person name="Girlanda M."/>
            <person name="Hayes R."/>
            <person name="Keri Z."/>
            <person name="LaButti K."/>
            <person name="Lipzen A."/>
            <person name="Lombard V."/>
            <person name="Magnuson J."/>
            <person name="Maillard F."/>
            <person name="Morin E."/>
            <person name="Murat C."/>
            <person name="Nolan M."/>
            <person name="Ohm R."/>
            <person name="Pangilinan J."/>
            <person name="Pereira M."/>
            <person name="Perotto S."/>
            <person name="Peter M."/>
            <person name="Riley R."/>
            <person name="Sitrit Y."/>
            <person name="Stielow B."/>
            <person name="Szollosi G."/>
            <person name="Zifcakova L."/>
            <person name="Stursova M."/>
            <person name="Spatafora J.W."/>
            <person name="Tedersoo L."/>
            <person name="Vaario L.-M."/>
            <person name="Yamada A."/>
            <person name="Yan M."/>
            <person name="Wang P."/>
            <person name="Xu J."/>
            <person name="Bruns T."/>
            <person name="Baldrian P."/>
            <person name="Vilgalys R."/>
            <person name="Henrissat B."/>
            <person name="Grigoriev I.V."/>
            <person name="Hibbett D."/>
            <person name="Nagy L.G."/>
            <person name="Martin F.M."/>
        </authorList>
    </citation>
    <scope>NUCLEOTIDE SEQUENCE</scope>
    <source>
        <strain evidence="1">BED1</strain>
    </source>
</reference>
<proteinExistence type="predicted"/>
<reference evidence="1" key="2">
    <citation type="journal article" date="2020" name="Nat. Commun.">
        <title>Large-scale genome sequencing of mycorrhizal fungi provides insights into the early evolution of symbiotic traits.</title>
        <authorList>
            <person name="Miyauchi S."/>
            <person name="Kiss E."/>
            <person name="Kuo A."/>
            <person name="Drula E."/>
            <person name="Kohler A."/>
            <person name="Sanchez-Garcia M."/>
            <person name="Morin E."/>
            <person name="Andreopoulos B."/>
            <person name="Barry K.W."/>
            <person name="Bonito G."/>
            <person name="Buee M."/>
            <person name="Carver A."/>
            <person name="Chen C."/>
            <person name="Cichocki N."/>
            <person name="Clum A."/>
            <person name="Culley D."/>
            <person name="Crous P.W."/>
            <person name="Fauchery L."/>
            <person name="Girlanda M."/>
            <person name="Hayes R.D."/>
            <person name="Keri Z."/>
            <person name="LaButti K."/>
            <person name="Lipzen A."/>
            <person name="Lombard V."/>
            <person name="Magnuson J."/>
            <person name="Maillard F."/>
            <person name="Murat C."/>
            <person name="Nolan M."/>
            <person name="Ohm R.A."/>
            <person name="Pangilinan J."/>
            <person name="Pereira M.F."/>
            <person name="Perotto S."/>
            <person name="Peter M."/>
            <person name="Pfister S."/>
            <person name="Riley R."/>
            <person name="Sitrit Y."/>
            <person name="Stielow J.B."/>
            <person name="Szollosi G."/>
            <person name="Zifcakova L."/>
            <person name="Stursova M."/>
            <person name="Spatafora J.W."/>
            <person name="Tedersoo L."/>
            <person name="Vaario L.M."/>
            <person name="Yamada A."/>
            <person name="Yan M."/>
            <person name="Wang P."/>
            <person name="Xu J."/>
            <person name="Bruns T."/>
            <person name="Baldrian P."/>
            <person name="Vilgalys R."/>
            <person name="Dunand C."/>
            <person name="Henrissat B."/>
            <person name="Grigoriev I.V."/>
            <person name="Hibbett D."/>
            <person name="Nagy L.G."/>
            <person name="Martin F.M."/>
        </authorList>
    </citation>
    <scope>NUCLEOTIDE SEQUENCE</scope>
    <source>
        <strain evidence="1">BED1</strain>
    </source>
</reference>
<organism evidence="1 2">
    <name type="scientific">Boletus edulis BED1</name>
    <dbReference type="NCBI Taxonomy" id="1328754"/>
    <lineage>
        <taxon>Eukaryota</taxon>
        <taxon>Fungi</taxon>
        <taxon>Dikarya</taxon>
        <taxon>Basidiomycota</taxon>
        <taxon>Agaricomycotina</taxon>
        <taxon>Agaricomycetes</taxon>
        <taxon>Agaricomycetidae</taxon>
        <taxon>Boletales</taxon>
        <taxon>Boletineae</taxon>
        <taxon>Boletaceae</taxon>
        <taxon>Boletoideae</taxon>
        <taxon>Boletus</taxon>
    </lineage>
</organism>
<sequence>MEYKLLVKKIERHCYINALGFTIYYGNVCFGLSQQLSHAISLNLRILIVNLTDGFSSNTLSNKDGNFPPSHHLPQSDQSVPRCYLGKLHRHDAPVLVTVPFEKGILRLDYWVHDPRLVNYYITHTDMPFVGVHQKTFKQYPLGTEGVLFEHAYSVFYLAQGVEVPINHALLRFCAGAADHRLLRGNVMILKHHHSSAKKFEDMTSEDMGLVCSTVGTAAVRGQFQNVDRLDLAMNAPIEL</sequence>
<accession>A0AAD4BIQ6</accession>